<dbReference type="Gene3D" id="2.40.10.120">
    <property type="match status" value="1"/>
</dbReference>
<dbReference type="RefSeq" id="WP_169417033.1">
    <property type="nucleotide sequence ID" value="NZ_JABBFX010000001.1"/>
</dbReference>
<accession>A0A848H0Y9</accession>
<organism evidence="3 4">
    <name type="scientific">Ramlibacter agri</name>
    <dbReference type="NCBI Taxonomy" id="2728837"/>
    <lineage>
        <taxon>Bacteria</taxon>
        <taxon>Pseudomonadati</taxon>
        <taxon>Pseudomonadota</taxon>
        <taxon>Betaproteobacteria</taxon>
        <taxon>Burkholderiales</taxon>
        <taxon>Comamonadaceae</taxon>
        <taxon>Ramlibacter</taxon>
    </lineage>
</organism>
<dbReference type="AlphaFoldDB" id="A0A848H0Y9"/>
<comment type="caution">
    <text evidence="3">The sequence shown here is derived from an EMBL/GenBank/DDBJ whole genome shotgun (WGS) entry which is preliminary data.</text>
</comment>
<protein>
    <submittedName>
        <fullName evidence="3">Trypsin-like peptidase domain-containing protein</fullName>
    </submittedName>
</protein>
<dbReference type="PRINTS" id="PR00834">
    <property type="entry name" value="PROTEASES2C"/>
</dbReference>
<evidence type="ECO:0000313" key="3">
    <source>
        <dbReference type="EMBL" id="NML42780.1"/>
    </source>
</evidence>
<sequence length="436" mass="46110">MAWQTRALSGALAAFILAGPAAAISPEELYERVAPSIWLVENDLGGGKGAIGSAVVVAPGALITNCHVLEKAESLHVVHGPRRFTARLQYKDPARDLCQLQAPSVDAPPVRIAAASQLRVGAKVYALGNPRGLELTLTDGLVSALRHGRAGELEYLQVSVPISPGSSGGGLFDQAGRLVGITTAGMKESQNLNFALPSEWIIELPARAGGRPAVARLETEGPPAPAQVAAAPATATAPERPAPPPAVERDADPNAWLAAGPGRSYEYRLRNRLTGQESSFTLKVDRLEGDRIVFNGGQRIENLRGTLLSPGAALAGEADAAMPPDGWLPGSAIPGSKWRVRRDPQSSPGDIALQLDARAVNEELLQVDGRPIQALRVDYSGYTSRGVTLGRSPTGAYRARAWYARGRLVRFEVRTRGGVGGDTFVVDEVLELVHAR</sequence>
<dbReference type="GO" id="GO:0006508">
    <property type="term" value="P:proteolysis"/>
    <property type="evidence" value="ECO:0007669"/>
    <property type="project" value="InterPro"/>
</dbReference>
<dbReference type="InterPro" id="IPR009003">
    <property type="entry name" value="Peptidase_S1_PA"/>
</dbReference>
<keyword evidence="4" id="KW-1185">Reference proteome</keyword>
<feature type="chain" id="PRO_5032898696" evidence="2">
    <location>
        <begin position="24"/>
        <end position="436"/>
    </location>
</feature>
<dbReference type="InterPro" id="IPR001940">
    <property type="entry name" value="Peptidase_S1C"/>
</dbReference>
<feature type="compositionally biased region" description="Low complexity" evidence="1">
    <location>
        <begin position="226"/>
        <end position="239"/>
    </location>
</feature>
<proteinExistence type="predicted"/>
<dbReference type="PANTHER" id="PTHR43019:SF23">
    <property type="entry name" value="PROTEASE DO-LIKE 5, CHLOROPLASTIC"/>
    <property type="match status" value="1"/>
</dbReference>
<feature type="signal peptide" evidence="2">
    <location>
        <begin position="1"/>
        <end position="23"/>
    </location>
</feature>
<keyword evidence="2" id="KW-0732">Signal</keyword>
<evidence type="ECO:0000256" key="2">
    <source>
        <dbReference type="SAM" id="SignalP"/>
    </source>
</evidence>
<dbReference type="Pfam" id="PF13365">
    <property type="entry name" value="Trypsin_2"/>
    <property type="match status" value="1"/>
</dbReference>
<dbReference type="Proteomes" id="UP000541185">
    <property type="component" value="Unassembled WGS sequence"/>
</dbReference>
<evidence type="ECO:0000313" key="4">
    <source>
        <dbReference type="Proteomes" id="UP000541185"/>
    </source>
</evidence>
<dbReference type="EMBL" id="JABBFX010000001">
    <property type="protein sequence ID" value="NML42780.1"/>
    <property type="molecule type" value="Genomic_DNA"/>
</dbReference>
<feature type="region of interest" description="Disordered" evidence="1">
    <location>
        <begin position="217"/>
        <end position="254"/>
    </location>
</feature>
<evidence type="ECO:0000256" key="1">
    <source>
        <dbReference type="SAM" id="MobiDB-lite"/>
    </source>
</evidence>
<gene>
    <name evidence="3" type="ORF">HHL11_03385</name>
</gene>
<reference evidence="3 4" key="1">
    <citation type="submission" date="2020-04" db="EMBL/GenBank/DDBJ databases">
        <title>Ramlibacter sp. G-1-2-2 isolated from soil.</title>
        <authorList>
            <person name="Dahal R.H."/>
        </authorList>
    </citation>
    <scope>NUCLEOTIDE SEQUENCE [LARGE SCALE GENOMIC DNA]</scope>
    <source>
        <strain evidence="3 4">G-1-2-2</strain>
    </source>
</reference>
<dbReference type="GO" id="GO:0004252">
    <property type="term" value="F:serine-type endopeptidase activity"/>
    <property type="evidence" value="ECO:0007669"/>
    <property type="project" value="InterPro"/>
</dbReference>
<name>A0A848H0Y9_9BURK</name>
<dbReference type="SUPFAM" id="SSF50494">
    <property type="entry name" value="Trypsin-like serine proteases"/>
    <property type="match status" value="1"/>
</dbReference>
<dbReference type="PANTHER" id="PTHR43019">
    <property type="entry name" value="SERINE ENDOPROTEASE DEGS"/>
    <property type="match status" value="1"/>
</dbReference>